<name>A0A1G7DUK6_9PROT</name>
<dbReference type="GO" id="GO:0015920">
    <property type="term" value="P:lipopolysaccharide transport"/>
    <property type="evidence" value="ECO:0007669"/>
    <property type="project" value="TreeGrafter"/>
</dbReference>
<feature type="transmembrane region" description="Helical" evidence="6">
    <location>
        <begin position="318"/>
        <end position="338"/>
    </location>
</feature>
<feature type="transmembrane region" description="Helical" evidence="6">
    <location>
        <begin position="344"/>
        <end position="365"/>
    </location>
</feature>
<keyword evidence="3 6" id="KW-0812">Transmembrane</keyword>
<evidence type="ECO:0000256" key="5">
    <source>
        <dbReference type="ARBA" id="ARBA00023136"/>
    </source>
</evidence>
<evidence type="ECO:0000256" key="1">
    <source>
        <dbReference type="ARBA" id="ARBA00004651"/>
    </source>
</evidence>
<dbReference type="STRING" id="69960.SAMN05421720_10833"/>
<evidence type="ECO:0000256" key="3">
    <source>
        <dbReference type="ARBA" id="ARBA00022692"/>
    </source>
</evidence>
<proteinExistence type="predicted"/>
<accession>A0A1G7DUK6</accession>
<dbReference type="PANTHER" id="PTHR33529:SF6">
    <property type="entry name" value="YJGP_YJGQ FAMILY PERMEASE"/>
    <property type="match status" value="1"/>
</dbReference>
<keyword evidence="8" id="KW-1185">Reference proteome</keyword>
<evidence type="ECO:0000256" key="4">
    <source>
        <dbReference type="ARBA" id="ARBA00022989"/>
    </source>
</evidence>
<gene>
    <name evidence="7" type="ORF">SAMN05421720_10833</name>
</gene>
<dbReference type="InterPro" id="IPR030922">
    <property type="entry name" value="LptF"/>
</dbReference>
<dbReference type="PANTHER" id="PTHR33529">
    <property type="entry name" value="SLR0882 PROTEIN-RELATED"/>
    <property type="match status" value="1"/>
</dbReference>
<evidence type="ECO:0000256" key="2">
    <source>
        <dbReference type="ARBA" id="ARBA00022475"/>
    </source>
</evidence>
<feature type="transmembrane region" description="Helical" evidence="6">
    <location>
        <begin position="50"/>
        <end position="77"/>
    </location>
</feature>
<dbReference type="NCBIfam" id="TIGR04407">
    <property type="entry name" value="LptF_YjgP"/>
    <property type="match status" value="1"/>
</dbReference>
<sequence length="386" mass="42985">MRLMTRYLLRQLFVALVLGTSALVVLLWLINSLRFFDAFINKGLPVSTFLKLTVLLMPGFLSVFLPLALCAVILFVYHRMILDRELVVLQAAGVSRWSLSKPALMLAVVLCAFGYYLTLDAVPRLERAFNQLNFQIRHEITRIALTEGTLTEVNDRLTVYVRARSENGELKGLIIHDRSDPGLDITITAARGMMVEDGGRPSVLMVNGVRQERDRQTGEVTFLYFDSHAIALGEKRTSSMVRVPERRERGIIDLFTLTTRDNVAPTFPNRFTESMVRSMRMEAHQRLARPLANVAFALAALGALLSGEFNRRGRNRRIIVAVVAVVLAQASMLGAANLAKADLLYLPLLYVGPLGTAALGVWWLTRYPQPGPRERLAPSIAGPAGR</sequence>
<evidence type="ECO:0000313" key="8">
    <source>
        <dbReference type="Proteomes" id="UP000199412"/>
    </source>
</evidence>
<protein>
    <submittedName>
        <fullName evidence="7">Lipopolysaccharide export system permease protein</fullName>
    </submittedName>
</protein>
<keyword evidence="2" id="KW-1003">Cell membrane</keyword>
<reference evidence="8" key="1">
    <citation type="submission" date="2016-10" db="EMBL/GenBank/DDBJ databases">
        <authorList>
            <person name="Varghese N."/>
            <person name="Submissions S."/>
        </authorList>
    </citation>
    <scope>NUCLEOTIDE SEQUENCE [LARGE SCALE GENOMIC DNA]</scope>
    <source>
        <strain evidence="8">ATCC 700224</strain>
    </source>
</reference>
<dbReference type="Pfam" id="PF03739">
    <property type="entry name" value="LptF_LptG"/>
    <property type="match status" value="1"/>
</dbReference>
<evidence type="ECO:0000313" key="7">
    <source>
        <dbReference type="EMBL" id="SDE55143.1"/>
    </source>
</evidence>
<dbReference type="GO" id="GO:0043190">
    <property type="term" value="C:ATP-binding cassette (ABC) transporter complex"/>
    <property type="evidence" value="ECO:0007669"/>
    <property type="project" value="InterPro"/>
</dbReference>
<keyword evidence="4 6" id="KW-1133">Transmembrane helix</keyword>
<dbReference type="Proteomes" id="UP000199412">
    <property type="component" value="Unassembled WGS sequence"/>
</dbReference>
<keyword evidence="5 6" id="KW-0472">Membrane</keyword>
<feature type="transmembrane region" description="Helical" evidence="6">
    <location>
        <begin position="98"/>
        <end position="117"/>
    </location>
</feature>
<feature type="transmembrane region" description="Helical" evidence="6">
    <location>
        <begin position="12"/>
        <end position="30"/>
    </location>
</feature>
<dbReference type="GO" id="GO:0055085">
    <property type="term" value="P:transmembrane transport"/>
    <property type="evidence" value="ECO:0007669"/>
    <property type="project" value="InterPro"/>
</dbReference>
<feature type="transmembrane region" description="Helical" evidence="6">
    <location>
        <begin position="287"/>
        <end position="306"/>
    </location>
</feature>
<organism evidence="7 8">
    <name type="scientific">Rhodospira trueperi</name>
    <dbReference type="NCBI Taxonomy" id="69960"/>
    <lineage>
        <taxon>Bacteria</taxon>
        <taxon>Pseudomonadati</taxon>
        <taxon>Pseudomonadota</taxon>
        <taxon>Alphaproteobacteria</taxon>
        <taxon>Rhodospirillales</taxon>
        <taxon>Rhodospirillaceae</taxon>
        <taxon>Rhodospira</taxon>
    </lineage>
</organism>
<dbReference type="EMBL" id="FNAP01000008">
    <property type="protein sequence ID" value="SDE55143.1"/>
    <property type="molecule type" value="Genomic_DNA"/>
</dbReference>
<dbReference type="InterPro" id="IPR005495">
    <property type="entry name" value="LptG/LptF_permease"/>
</dbReference>
<comment type="subcellular location">
    <subcellularLocation>
        <location evidence="1">Cell membrane</location>
        <topology evidence="1">Multi-pass membrane protein</topology>
    </subcellularLocation>
</comment>
<evidence type="ECO:0000256" key="6">
    <source>
        <dbReference type="SAM" id="Phobius"/>
    </source>
</evidence>
<dbReference type="AlphaFoldDB" id="A0A1G7DUK6"/>